<dbReference type="EMBL" id="PKLF01000002">
    <property type="protein sequence ID" value="MBE8611194.1"/>
    <property type="molecule type" value="Genomic_DNA"/>
</dbReference>
<dbReference type="Proteomes" id="UP000650477">
    <property type="component" value="Unassembled WGS sequence"/>
</dbReference>
<dbReference type="RefSeq" id="WP_193829378.1">
    <property type="nucleotide sequence ID" value="NZ_JBECXF010000001.1"/>
</dbReference>
<dbReference type="AlphaFoldDB" id="A0A8I0PYY9"/>
<accession>A0A8I0PYY9</accession>
<organism evidence="1 2">
    <name type="scientific">Morganella morganii</name>
    <name type="common">Proteus morganii</name>
    <dbReference type="NCBI Taxonomy" id="582"/>
    <lineage>
        <taxon>Bacteria</taxon>
        <taxon>Pseudomonadati</taxon>
        <taxon>Pseudomonadota</taxon>
        <taxon>Gammaproteobacteria</taxon>
        <taxon>Enterobacterales</taxon>
        <taxon>Morganellaceae</taxon>
        <taxon>Morganella</taxon>
    </lineage>
</organism>
<reference evidence="1" key="1">
    <citation type="submission" date="2017-12" db="EMBL/GenBank/DDBJ databases">
        <title>Genome sequencing and analysis.</title>
        <authorList>
            <person name="Huang Y.-T."/>
        </authorList>
    </citation>
    <scope>NUCLEOTIDE SEQUENCE</scope>
    <source>
        <strain evidence="1">VGH116</strain>
    </source>
</reference>
<protein>
    <submittedName>
        <fullName evidence="1">Uncharacterized protein</fullName>
    </submittedName>
</protein>
<gene>
    <name evidence="1" type="ORF">CYG68_01970</name>
</gene>
<name>A0A8I0PYY9_MORMO</name>
<evidence type="ECO:0000313" key="2">
    <source>
        <dbReference type="Proteomes" id="UP000650477"/>
    </source>
</evidence>
<proteinExistence type="predicted"/>
<sequence length="97" mass="10733">MENKCVVIKIGTGDKVFSTIDYKDEQCVGLSISERKDNNRDIGNKFTYPEGTTIGDLEPIIVVVTQNINSLVALRDQVDDVIALLKSKCEADNEQIS</sequence>
<evidence type="ECO:0000313" key="1">
    <source>
        <dbReference type="EMBL" id="MBE8611194.1"/>
    </source>
</evidence>
<comment type="caution">
    <text evidence="1">The sequence shown here is derived from an EMBL/GenBank/DDBJ whole genome shotgun (WGS) entry which is preliminary data.</text>
</comment>